<dbReference type="GO" id="GO:0016757">
    <property type="term" value="F:glycosyltransferase activity"/>
    <property type="evidence" value="ECO:0007669"/>
    <property type="project" value="UniProtKB-KW"/>
</dbReference>
<reference evidence="4 5" key="1">
    <citation type="submission" date="2024-09" db="EMBL/GenBank/DDBJ databases">
        <authorList>
            <person name="Sun Q."/>
            <person name="Mori K."/>
        </authorList>
    </citation>
    <scope>NUCLEOTIDE SEQUENCE [LARGE SCALE GENOMIC DNA]</scope>
    <source>
        <strain evidence="4 5">CCM 7706</strain>
    </source>
</reference>
<name>A0ABV6CZN4_9SPHN</name>
<evidence type="ECO:0000259" key="2">
    <source>
        <dbReference type="Pfam" id="PF00534"/>
    </source>
</evidence>
<evidence type="ECO:0000256" key="1">
    <source>
        <dbReference type="ARBA" id="ARBA00022679"/>
    </source>
</evidence>
<feature type="domain" description="Glycosyltransferase subfamily 4-like N-terminal" evidence="3">
    <location>
        <begin position="10"/>
        <end position="178"/>
    </location>
</feature>
<sequence>MRILLTLDAVGGVWQYGMDLARGLVARGVEPVLAVLGPAPDAGQRAEASRIEGARVVETGLALDWLSEGPEPVLAAGAAIATLARDEHADLVQFNMPTLGAATPPPVPVIAVTHGCVGTWWEAAKRGEALDPAYHWHRDLMGEGLRSADRLVAPTHSYARTIQRLYALPDTPQVVHNGRTVLVEGAGDQPMRGEPTGGVLTVGRLWDRVKRADLLDAVAARIGAPFAAAGAAIGPHGERAELHHLRLLGQLDAAGLGAELAKQPVFVSAASFEPFGLAVLEAAQAGCALVLSDIDSFRELWDGAAAFVPPDDKAAYVGAIEQLLHDPAERRRLGEAARQRAGRYSPQAMADAMLAIYADALAEGTCSGRVAA</sequence>
<dbReference type="Gene3D" id="3.40.50.2000">
    <property type="entry name" value="Glycogen Phosphorylase B"/>
    <property type="match status" value="2"/>
</dbReference>
<keyword evidence="5" id="KW-1185">Reference proteome</keyword>
<dbReference type="RefSeq" id="WP_379488576.1">
    <property type="nucleotide sequence ID" value="NZ_JBHLWK010000020.1"/>
</dbReference>
<keyword evidence="1 4" id="KW-0808">Transferase</keyword>
<dbReference type="Pfam" id="PF00534">
    <property type="entry name" value="Glycos_transf_1"/>
    <property type="match status" value="1"/>
</dbReference>
<feature type="domain" description="Glycosyl transferase family 1" evidence="2">
    <location>
        <begin position="243"/>
        <end position="340"/>
    </location>
</feature>
<keyword evidence="4" id="KW-0328">Glycosyltransferase</keyword>
<evidence type="ECO:0000259" key="3">
    <source>
        <dbReference type="Pfam" id="PF13439"/>
    </source>
</evidence>
<dbReference type="Proteomes" id="UP001589798">
    <property type="component" value="Unassembled WGS sequence"/>
</dbReference>
<dbReference type="EMBL" id="JBHLWK010000020">
    <property type="protein sequence ID" value="MFC0205843.1"/>
    <property type="molecule type" value="Genomic_DNA"/>
</dbReference>
<comment type="caution">
    <text evidence="4">The sequence shown here is derived from an EMBL/GenBank/DDBJ whole genome shotgun (WGS) entry which is preliminary data.</text>
</comment>
<evidence type="ECO:0000313" key="4">
    <source>
        <dbReference type="EMBL" id="MFC0205843.1"/>
    </source>
</evidence>
<dbReference type="PANTHER" id="PTHR46401:SF2">
    <property type="entry name" value="GLYCOSYLTRANSFERASE WBBK-RELATED"/>
    <property type="match status" value="1"/>
</dbReference>
<accession>A0ABV6CZN4</accession>
<dbReference type="EC" id="2.4.-.-" evidence="4"/>
<gene>
    <name evidence="4" type="ORF">ACFFJC_16375</name>
</gene>
<protein>
    <submittedName>
        <fullName evidence="4">Glycosyltransferase family 4 protein</fullName>
        <ecNumber evidence="4">2.4.-.-</ecNumber>
    </submittedName>
</protein>
<dbReference type="CDD" id="cd03801">
    <property type="entry name" value="GT4_PimA-like"/>
    <property type="match status" value="1"/>
</dbReference>
<dbReference type="PANTHER" id="PTHR46401">
    <property type="entry name" value="GLYCOSYLTRANSFERASE WBBK-RELATED"/>
    <property type="match status" value="1"/>
</dbReference>
<dbReference type="InterPro" id="IPR001296">
    <property type="entry name" value="Glyco_trans_1"/>
</dbReference>
<dbReference type="Pfam" id="PF13439">
    <property type="entry name" value="Glyco_transf_4"/>
    <property type="match status" value="1"/>
</dbReference>
<organism evidence="4 5">
    <name type="scientific">Novosphingobium soli</name>
    <dbReference type="NCBI Taxonomy" id="574956"/>
    <lineage>
        <taxon>Bacteria</taxon>
        <taxon>Pseudomonadati</taxon>
        <taxon>Pseudomonadota</taxon>
        <taxon>Alphaproteobacteria</taxon>
        <taxon>Sphingomonadales</taxon>
        <taxon>Sphingomonadaceae</taxon>
        <taxon>Novosphingobium</taxon>
    </lineage>
</organism>
<proteinExistence type="predicted"/>
<dbReference type="InterPro" id="IPR028098">
    <property type="entry name" value="Glyco_trans_4-like_N"/>
</dbReference>
<evidence type="ECO:0000313" key="5">
    <source>
        <dbReference type="Proteomes" id="UP001589798"/>
    </source>
</evidence>
<dbReference type="SUPFAM" id="SSF53756">
    <property type="entry name" value="UDP-Glycosyltransferase/glycogen phosphorylase"/>
    <property type="match status" value="1"/>
</dbReference>